<dbReference type="InterPro" id="IPR036691">
    <property type="entry name" value="Endo/exonu/phosph_ase_sf"/>
</dbReference>
<dbReference type="GO" id="GO:0031012">
    <property type="term" value="C:extracellular matrix"/>
    <property type="evidence" value="ECO:0007669"/>
    <property type="project" value="TreeGrafter"/>
</dbReference>
<dbReference type="PANTHER" id="PTHR33395">
    <property type="entry name" value="TRANSCRIPTASE, PUTATIVE-RELATED-RELATED"/>
    <property type="match status" value="1"/>
</dbReference>
<proteinExistence type="predicted"/>
<dbReference type="Gene3D" id="3.60.10.10">
    <property type="entry name" value="Endonuclease/exonuclease/phosphatase"/>
    <property type="match status" value="1"/>
</dbReference>
<accession>A0A6J8DJS7</accession>
<gene>
    <name evidence="3" type="ORF">MCOR_41740</name>
</gene>
<dbReference type="SUPFAM" id="SSF56219">
    <property type="entry name" value="DNase I-like"/>
    <property type="match status" value="1"/>
</dbReference>
<feature type="signal peptide" evidence="1">
    <location>
        <begin position="1"/>
        <end position="28"/>
    </location>
</feature>
<organism evidence="3 4">
    <name type="scientific">Mytilus coruscus</name>
    <name type="common">Sea mussel</name>
    <dbReference type="NCBI Taxonomy" id="42192"/>
    <lineage>
        <taxon>Eukaryota</taxon>
        <taxon>Metazoa</taxon>
        <taxon>Spiralia</taxon>
        <taxon>Lophotrochozoa</taxon>
        <taxon>Mollusca</taxon>
        <taxon>Bivalvia</taxon>
        <taxon>Autobranchia</taxon>
        <taxon>Pteriomorphia</taxon>
        <taxon>Mytilida</taxon>
        <taxon>Mytiloidea</taxon>
        <taxon>Mytilidae</taxon>
        <taxon>Mytilinae</taxon>
        <taxon>Mytilus</taxon>
    </lineage>
</organism>
<dbReference type="EMBL" id="CACVKT020007531">
    <property type="protein sequence ID" value="CAC5408336.1"/>
    <property type="molecule type" value="Genomic_DNA"/>
</dbReference>
<evidence type="ECO:0000259" key="2">
    <source>
        <dbReference type="Pfam" id="PF03372"/>
    </source>
</evidence>
<dbReference type="GO" id="GO:0007508">
    <property type="term" value="P:larval heart development"/>
    <property type="evidence" value="ECO:0007669"/>
    <property type="project" value="TreeGrafter"/>
</dbReference>
<protein>
    <recommendedName>
        <fullName evidence="2">Endonuclease/exonuclease/phosphatase domain-containing protein</fullName>
    </recommendedName>
</protein>
<feature type="domain" description="Endonuclease/exonuclease/phosphatase" evidence="2">
    <location>
        <begin position="70"/>
        <end position="215"/>
    </location>
</feature>
<dbReference type="InterPro" id="IPR005135">
    <property type="entry name" value="Endo/exonuclease/phosphatase"/>
</dbReference>
<dbReference type="Proteomes" id="UP000507470">
    <property type="component" value="Unassembled WGS sequence"/>
</dbReference>
<dbReference type="GO" id="GO:0061343">
    <property type="term" value="P:cell adhesion involved in heart morphogenesis"/>
    <property type="evidence" value="ECO:0007669"/>
    <property type="project" value="TreeGrafter"/>
</dbReference>
<keyword evidence="1" id="KW-0732">Signal</keyword>
<dbReference type="Pfam" id="PF03372">
    <property type="entry name" value="Exo_endo_phos"/>
    <property type="match status" value="1"/>
</dbReference>
<dbReference type="OrthoDB" id="6143588at2759"/>
<reference evidence="3 4" key="1">
    <citation type="submission" date="2020-06" db="EMBL/GenBank/DDBJ databases">
        <authorList>
            <person name="Li R."/>
            <person name="Bekaert M."/>
        </authorList>
    </citation>
    <scope>NUCLEOTIDE SEQUENCE [LARGE SCALE GENOMIC DNA]</scope>
    <source>
        <strain evidence="4">wild</strain>
    </source>
</reference>
<evidence type="ECO:0000256" key="1">
    <source>
        <dbReference type="SAM" id="SignalP"/>
    </source>
</evidence>
<evidence type="ECO:0000313" key="3">
    <source>
        <dbReference type="EMBL" id="CAC5408336.1"/>
    </source>
</evidence>
<dbReference type="AlphaFoldDB" id="A0A6J8DJS7"/>
<name>A0A6J8DJS7_MYTCO</name>
<sequence length="319" mass="36686">MAKQDPRWTKFKPSKMLLFFLLLMIVKSNDIQTNPGPSRDSTKYLCGTCDQSVNWDHKGIVCETCDQCTKPDIIFGTETWLNPKIKDVEIFPDNFKLYRNDRKKTETDKEGDGVLIAIKKELTSSEVYKLAPPDKTEMVWAKVDIVGSKTLYFSSFYNQKTSDETSLKNFDLMIRKATQIKNSTLIKGGDFNLPGWDLNNRSLKPNTNYPHLHNFFGNSLDDTCLTKIVDVPTRKDNILDLIITNLPNQTPVLLPDITIPLNHVQHGYKEMMIHTGHTLLVDRGEALKIFRSFKPSVRHRPDLRSFGEFDISRIRFVVQ</sequence>
<feature type="chain" id="PRO_5026980774" description="Endonuclease/exonuclease/phosphatase domain-containing protein" evidence="1">
    <location>
        <begin position="29"/>
        <end position="319"/>
    </location>
</feature>
<evidence type="ECO:0000313" key="4">
    <source>
        <dbReference type="Proteomes" id="UP000507470"/>
    </source>
</evidence>
<keyword evidence="4" id="KW-1185">Reference proteome</keyword>
<dbReference type="PANTHER" id="PTHR33395:SF22">
    <property type="entry name" value="REVERSE TRANSCRIPTASE DOMAIN-CONTAINING PROTEIN"/>
    <property type="match status" value="1"/>
</dbReference>
<dbReference type="GO" id="GO:0003824">
    <property type="term" value="F:catalytic activity"/>
    <property type="evidence" value="ECO:0007669"/>
    <property type="project" value="InterPro"/>
</dbReference>